<feature type="domain" description="Amine oxidase" evidence="1">
    <location>
        <begin position="13"/>
        <end position="409"/>
    </location>
</feature>
<sequence length="414" mass="44940">MENYPVIIIGAGLAGLSCATYLAKAGQPFLLLEGSNTVGGRIRTERYKGYLLDYGFQVFLANYPEARKLLNYEALALKAFRSGALIKQKAGFLKVVHPLKEPSLFFPTLLSQVGTLADKFRILQIGAQIIPASDEKLLQNNNGLSTMAYLRQQGFSTKIINTFFAPFFGGVYLDRELKTSSNFFRFLFKYFATSDVTLPAQGIEAIPAQLAANLPAGSIRTNSPVAALTPNNEITLANGQKLKAGILVIATDATAAARLLGETPPLLFNQTTCTYFTADESPDSSKLLILNPNSQSVVHNLSVPSDISPDYAPAGKSLISVSTHGAHGLSPENLAIKIKEELKGWFGESVENWRYLKTYFIPEALPPTAPNPANPALQLVHNRYRCGDYLAYPSQNAALATGRLVAEAITGKKF</sequence>
<gene>
    <name evidence="2" type="ORF">F0145_23915</name>
</gene>
<evidence type="ECO:0000259" key="1">
    <source>
        <dbReference type="Pfam" id="PF01593"/>
    </source>
</evidence>
<dbReference type="Gene3D" id="3.50.50.60">
    <property type="entry name" value="FAD/NAD(P)-binding domain"/>
    <property type="match status" value="1"/>
</dbReference>
<name>A0A5M6D3S6_9BACT</name>
<comment type="caution">
    <text evidence="2">The sequence shown here is derived from an EMBL/GenBank/DDBJ whole genome shotgun (WGS) entry which is preliminary data.</text>
</comment>
<reference evidence="2 3" key="1">
    <citation type="submission" date="2019-09" db="EMBL/GenBank/DDBJ databases">
        <title>Genome sequence and assembly of Adhaeribacter sp.</title>
        <authorList>
            <person name="Chhetri G."/>
        </authorList>
    </citation>
    <scope>NUCLEOTIDE SEQUENCE [LARGE SCALE GENOMIC DNA]</scope>
    <source>
        <strain evidence="2 3">DK36</strain>
    </source>
</reference>
<accession>A0A5M6D3S6</accession>
<dbReference type="Proteomes" id="UP000323426">
    <property type="component" value="Unassembled WGS sequence"/>
</dbReference>
<dbReference type="GO" id="GO:0016491">
    <property type="term" value="F:oxidoreductase activity"/>
    <property type="evidence" value="ECO:0007669"/>
    <property type="project" value="InterPro"/>
</dbReference>
<dbReference type="RefSeq" id="WP_150092798.1">
    <property type="nucleotide sequence ID" value="NZ_VWSF01000030.1"/>
</dbReference>
<proteinExistence type="predicted"/>
<keyword evidence="3" id="KW-1185">Reference proteome</keyword>
<dbReference type="EMBL" id="VWSF01000030">
    <property type="protein sequence ID" value="KAA5539835.1"/>
    <property type="molecule type" value="Genomic_DNA"/>
</dbReference>
<dbReference type="InterPro" id="IPR036188">
    <property type="entry name" value="FAD/NAD-bd_sf"/>
</dbReference>
<dbReference type="PANTHER" id="PTHR42841">
    <property type="entry name" value="AMINE OXIDASE"/>
    <property type="match status" value="1"/>
</dbReference>
<protein>
    <submittedName>
        <fullName evidence="2">FAD-dependent oxidoreductase</fullName>
    </submittedName>
</protein>
<dbReference type="Gene3D" id="3.90.660.20">
    <property type="entry name" value="Protoporphyrinogen oxidase, mitochondrial, domain 2"/>
    <property type="match status" value="1"/>
</dbReference>
<dbReference type="AlphaFoldDB" id="A0A5M6D3S6"/>
<organism evidence="2 3">
    <name type="scientific">Adhaeribacter rhizoryzae</name>
    <dbReference type="NCBI Taxonomy" id="2607907"/>
    <lineage>
        <taxon>Bacteria</taxon>
        <taxon>Pseudomonadati</taxon>
        <taxon>Bacteroidota</taxon>
        <taxon>Cytophagia</taxon>
        <taxon>Cytophagales</taxon>
        <taxon>Hymenobacteraceae</taxon>
        <taxon>Adhaeribacter</taxon>
    </lineage>
</organism>
<evidence type="ECO:0000313" key="3">
    <source>
        <dbReference type="Proteomes" id="UP000323426"/>
    </source>
</evidence>
<evidence type="ECO:0000313" key="2">
    <source>
        <dbReference type="EMBL" id="KAA5539835.1"/>
    </source>
</evidence>
<dbReference type="SUPFAM" id="SSF51905">
    <property type="entry name" value="FAD/NAD(P)-binding domain"/>
    <property type="match status" value="1"/>
</dbReference>
<dbReference type="Gene3D" id="1.10.3110.10">
    <property type="entry name" value="protoporphyrinogen ix oxidase, domain 3"/>
    <property type="match status" value="1"/>
</dbReference>
<dbReference type="Pfam" id="PF01593">
    <property type="entry name" value="Amino_oxidase"/>
    <property type="match status" value="1"/>
</dbReference>
<dbReference type="InterPro" id="IPR002937">
    <property type="entry name" value="Amino_oxidase"/>
</dbReference>